<dbReference type="Proteomes" id="UP000321947">
    <property type="component" value="Unassembled WGS sequence"/>
</dbReference>
<evidence type="ECO:0000259" key="2">
    <source>
        <dbReference type="Pfam" id="PF03732"/>
    </source>
</evidence>
<evidence type="ECO:0000256" key="1">
    <source>
        <dbReference type="SAM" id="MobiDB-lite"/>
    </source>
</evidence>
<reference evidence="5 6" key="1">
    <citation type="submission" date="2019-08" db="EMBL/GenBank/DDBJ databases">
        <title>Draft genome sequences of two oriental melons (Cucumis melo L. var makuwa).</title>
        <authorList>
            <person name="Kwon S.-Y."/>
        </authorList>
    </citation>
    <scope>NUCLEOTIDE SEQUENCE [LARGE SCALE GENOMIC DNA]</scope>
    <source>
        <strain evidence="6">cv. Chang Bougi</strain>
        <strain evidence="5">cv. SW 3</strain>
        <tissue evidence="4">Leaf</tissue>
    </source>
</reference>
<organism evidence="4 6">
    <name type="scientific">Cucumis melo var. makuwa</name>
    <name type="common">Oriental melon</name>
    <dbReference type="NCBI Taxonomy" id="1194695"/>
    <lineage>
        <taxon>Eukaryota</taxon>
        <taxon>Viridiplantae</taxon>
        <taxon>Streptophyta</taxon>
        <taxon>Embryophyta</taxon>
        <taxon>Tracheophyta</taxon>
        <taxon>Spermatophyta</taxon>
        <taxon>Magnoliopsida</taxon>
        <taxon>eudicotyledons</taxon>
        <taxon>Gunneridae</taxon>
        <taxon>Pentapetalae</taxon>
        <taxon>rosids</taxon>
        <taxon>fabids</taxon>
        <taxon>Cucurbitales</taxon>
        <taxon>Cucurbitaceae</taxon>
        <taxon>Benincaseae</taxon>
        <taxon>Cucumis</taxon>
    </lineage>
</organism>
<dbReference type="OrthoDB" id="1939000at2759"/>
<dbReference type="Pfam" id="PF03732">
    <property type="entry name" value="Retrotrans_gag"/>
    <property type="match status" value="1"/>
</dbReference>
<feature type="domain" description="Retrotransposon gag" evidence="2">
    <location>
        <begin position="141"/>
        <end position="196"/>
    </location>
</feature>
<dbReference type="EMBL" id="SSTD01015334">
    <property type="protein sequence ID" value="TYK02860.1"/>
    <property type="molecule type" value="Genomic_DNA"/>
</dbReference>
<proteinExistence type="predicted"/>
<feature type="compositionally biased region" description="Basic and acidic residues" evidence="1">
    <location>
        <begin position="239"/>
        <end position="250"/>
    </location>
</feature>
<evidence type="ECO:0000313" key="6">
    <source>
        <dbReference type="Proteomes" id="UP000321947"/>
    </source>
</evidence>
<dbReference type="InterPro" id="IPR005162">
    <property type="entry name" value="Retrotrans_gag_dom"/>
</dbReference>
<accession>A0A5D3BUR0</accession>
<evidence type="ECO:0000313" key="5">
    <source>
        <dbReference type="Proteomes" id="UP000321393"/>
    </source>
</evidence>
<feature type="region of interest" description="Disordered" evidence="1">
    <location>
        <begin position="239"/>
        <end position="260"/>
    </location>
</feature>
<gene>
    <name evidence="4" type="ORF">E5676_scaffold218G00660</name>
    <name evidence="3" type="ORF">E6C27_scaffold548G00940</name>
</gene>
<evidence type="ECO:0000313" key="4">
    <source>
        <dbReference type="EMBL" id="TYK02860.1"/>
    </source>
</evidence>
<evidence type="ECO:0000313" key="3">
    <source>
        <dbReference type="EMBL" id="KAA0064169.1"/>
    </source>
</evidence>
<dbReference type="Proteomes" id="UP000321393">
    <property type="component" value="Unassembled WGS sequence"/>
</dbReference>
<sequence>MCSTTFPIPEDDDNTEKAKELLAKLEEGLEEVQTKVGKMSGFMEELIQDNMEISKVTKEMIKGLGGSYGKEMYDLLVEVTNLRKFVKEELHVLRKDVDEWHEECHDVENFLFGLEQYYEALGIVDDGANVANAPTFLPKSVELRKHFVPYNADMEARSKLRRLRQTGGIPEYIKEFTTLMLKTEYLSDKDALFHFRDDLKDWAKIELDRRNIQTLDDAIATVKLLINLSFKEKKTCIDEGDRSEAKKDGNSKQGGKNGKALFANKGTTPEPCFLCNGPHWARDCPKKNKLSAMVANPYDEEEAPMKGSAQLSAIRYLSPMENDFSKEPQNGGWLYVDTMLNSKVALTILDTCTIENVMDPEEAKQLGLRITRRSDTEIKIISAKPMRNTG</sequence>
<dbReference type="EMBL" id="SSTE01001908">
    <property type="protein sequence ID" value="KAA0064169.1"/>
    <property type="molecule type" value="Genomic_DNA"/>
</dbReference>
<name>A0A5D3BUR0_CUCMM</name>
<protein>
    <recommendedName>
        <fullName evidence="2">Retrotransposon gag domain-containing protein</fullName>
    </recommendedName>
</protein>
<dbReference type="AlphaFoldDB" id="A0A5D3BUR0"/>
<comment type="caution">
    <text evidence="4">The sequence shown here is derived from an EMBL/GenBank/DDBJ whole genome shotgun (WGS) entry which is preliminary data.</text>
</comment>